<dbReference type="SUPFAM" id="SSF56672">
    <property type="entry name" value="DNA/RNA polymerases"/>
    <property type="match status" value="1"/>
</dbReference>
<dbReference type="FunFam" id="3.30.70.270:FF:000026">
    <property type="entry name" value="Transposon Ty3-G Gag-Pol polyprotein"/>
    <property type="match status" value="1"/>
</dbReference>
<name>A0A1B8Y8I2_XENTR</name>
<feature type="compositionally biased region" description="Basic and acidic residues" evidence="2">
    <location>
        <begin position="1233"/>
        <end position="1247"/>
    </location>
</feature>
<feature type="compositionally biased region" description="Polar residues" evidence="2">
    <location>
        <begin position="1250"/>
        <end position="1267"/>
    </location>
</feature>
<dbReference type="FunFam" id="3.30.420.10:FF:000063">
    <property type="entry name" value="Retrovirus-related Pol polyprotein from transposon 297-like Protein"/>
    <property type="match status" value="1"/>
</dbReference>
<dbReference type="PANTHER" id="PTHR37984:SF8">
    <property type="entry name" value="CCHC-TYPE DOMAIN-CONTAINING PROTEIN"/>
    <property type="match status" value="1"/>
</dbReference>
<dbReference type="FunFam" id="3.10.10.10:FF:000027">
    <property type="match status" value="1"/>
</dbReference>
<gene>
    <name evidence="4" type="ORF">XENTR_v90029239mg</name>
</gene>
<dbReference type="InterPro" id="IPR041577">
    <property type="entry name" value="RT_RNaseH_2"/>
</dbReference>
<dbReference type="FunFam" id="3.30.70.270:FF:000003">
    <property type="entry name" value="Transposon Ty3-G Gag-Pol polyprotein"/>
    <property type="match status" value="1"/>
</dbReference>
<dbReference type="InterPro" id="IPR050951">
    <property type="entry name" value="Retrovirus_Pol_polyprotein"/>
</dbReference>
<reference evidence="4" key="3">
    <citation type="submission" date="2016-05" db="EMBL/GenBank/DDBJ databases">
        <title>WGS assembly of Xenopus tropicalis.</title>
        <authorList>
            <person name="Sessions A."/>
            <person name="Jenkins J."/>
            <person name="Mitros T."/>
            <person name="Lyons J.T."/>
            <person name="Dichmann D.S."/>
            <person name="Robert J."/>
            <person name="Harland R.M."/>
            <person name="Rokhsar D.S."/>
        </authorList>
    </citation>
    <scope>NUCLEOTIDE SEQUENCE</scope>
    <source>
        <strain evidence="4">Nigerian</strain>
    </source>
</reference>
<dbReference type="Gene3D" id="3.30.70.270">
    <property type="match status" value="3"/>
</dbReference>
<dbReference type="CDD" id="cd09274">
    <property type="entry name" value="RNase_HI_RT_Ty3"/>
    <property type="match status" value="1"/>
</dbReference>
<dbReference type="FunFam" id="1.10.340.70:FF:000003">
    <property type="entry name" value="Protein CBG25708"/>
    <property type="match status" value="1"/>
</dbReference>
<dbReference type="GO" id="GO:0003676">
    <property type="term" value="F:nucleic acid binding"/>
    <property type="evidence" value="ECO:0007669"/>
    <property type="project" value="InterPro"/>
</dbReference>
<dbReference type="PANTHER" id="PTHR37984">
    <property type="entry name" value="PROTEIN CBG26694"/>
    <property type="match status" value="1"/>
</dbReference>
<feature type="region of interest" description="Disordered" evidence="2">
    <location>
        <begin position="1276"/>
        <end position="1295"/>
    </location>
</feature>
<dbReference type="FunFam" id="3.10.20.370:FF:000001">
    <property type="entry name" value="Retrovirus-related Pol polyprotein from transposon 17.6-like protein"/>
    <property type="match status" value="1"/>
</dbReference>
<dbReference type="InterPro" id="IPR043502">
    <property type="entry name" value="DNA/RNA_pol_sf"/>
</dbReference>
<dbReference type="SUPFAM" id="SSF53098">
    <property type="entry name" value="Ribonuclease H-like"/>
    <property type="match status" value="1"/>
</dbReference>
<dbReference type="Pfam" id="PF17919">
    <property type="entry name" value="RT_RNaseH_2"/>
    <property type="match status" value="1"/>
</dbReference>
<dbReference type="CDD" id="cd01647">
    <property type="entry name" value="RT_LTR"/>
    <property type="match status" value="1"/>
</dbReference>
<feature type="compositionally biased region" description="Polar residues" evidence="2">
    <location>
        <begin position="1277"/>
        <end position="1287"/>
    </location>
</feature>
<dbReference type="Gene3D" id="3.10.10.10">
    <property type="entry name" value="HIV Type 1 Reverse Transcriptase, subunit A, domain 1"/>
    <property type="match status" value="1"/>
</dbReference>
<protein>
    <recommendedName>
        <fullName evidence="1">Gypsy retrotransposon integrase-like protein 1</fullName>
    </recommendedName>
</protein>
<evidence type="ECO:0000256" key="2">
    <source>
        <dbReference type="SAM" id="MobiDB-lite"/>
    </source>
</evidence>
<dbReference type="Gene3D" id="3.30.420.10">
    <property type="entry name" value="Ribonuclease H-like superfamily/Ribonuclease H"/>
    <property type="match status" value="1"/>
</dbReference>
<dbReference type="InterPro" id="IPR036397">
    <property type="entry name" value="RNaseH_sf"/>
</dbReference>
<dbReference type="InterPro" id="IPR041588">
    <property type="entry name" value="Integrase_H2C2"/>
</dbReference>
<organism evidence="4">
    <name type="scientific">Xenopus tropicalis</name>
    <name type="common">Western clawed frog</name>
    <name type="synonym">Silurana tropicalis</name>
    <dbReference type="NCBI Taxonomy" id="8364"/>
    <lineage>
        <taxon>Eukaryota</taxon>
        <taxon>Metazoa</taxon>
        <taxon>Chordata</taxon>
        <taxon>Craniata</taxon>
        <taxon>Vertebrata</taxon>
        <taxon>Euteleostomi</taxon>
        <taxon>Amphibia</taxon>
        <taxon>Batrachia</taxon>
        <taxon>Anura</taxon>
        <taxon>Pipoidea</taxon>
        <taxon>Pipidae</taxon>
        <taxon>Xenopodinae</taxon>
        <taxon>Xenopus</taxon>
        <taxon>Silurana</taxon>
    </lineage>
</organism>
<dbReference type="Gene3D" id="1.10.340.70">
    <property type="match status" value="1"/>
</dbReference>
<dbReference type="InterPro" id="IPR001584">
    <property type="entry name" value="Integrase_cat-core"/>
</dbReference>
<feature type="region of interest" description="Disordered" evidence="2">
    <location>
        <begin position="1226"/>
        <end position="1267"/>
    </location>
</feature>
<reference evidence="4" key="1">
    <citation type="submission" date="2009-11" db="EMBL/GenBank/DDBJ databases">
        <authorList>
            <consortium name="US DOE Joint Genome Institute (JGI-PGF)"/>
            <person name="Ottilar R."/>
            <person name="Schmutz J."/>
            <person name="Salamov A."/>
            <person name="Cheng J.F."/>
            <person name="Lucas S."/>
            <person name="Pitluck S."/>
            <person name="Gundlach H."/>
            <person name="Guo Y."/>
            <person name="Haberer G."/>
            <person name="Nasrallah J."/>
            <person name="Mayer K.F.X."/>
            <person name="van de Peer Y."/>
            <person name="Weigel D."/>
            <person name="Grigoriev I.V."/>
        </authorList>
    </citation>
    <scope>NUCLEOTIDE SEQUENCE</scope>
    <source>
        <strain evidence="4">Nigerian</strain>
    </source>
</reference>
<evidence type="ECO:0000256" key="1">
    <source>
        <dbReference type="ARBA" id="ARBA00039658"/>
    </source>
</evidence>
<dbReference type="Pfam" id="PF00665">
    <property type="entry name" value="rve"/>
    <property type="match status" value="1"/>
</dbReference>
<dbReference type="PROSITE" id="PS50994">
    <property type="entry name" value="INTEGRASE"/>
    <property type="match status" value="1"/>
</dbReference>
<dbReference type="InterPro" id="IPR012337">
    <property type="entry name" value="RNaseH-like_sf"/>
</dbReference>
<sequence>MESGLKPPERLNVTSPNLSQAWKHWKEEFGLFVELTVAPRDENRKIKLFHYLIGEKGREISQTLSITSGRDDNPTLRDIIQAFDKYCDPKKNETVERYTFFSRNQEPGENIDTYVTELKILASTCEFGDIRDSLIRDRIVCGIRDTHLRERLLREENLALEKCLQICRASELTKDSLKMIEGPSESMVHAVTGKGKIRYKIQGVSILCKYCGKRHERDKEKCPAYGQTCRLCGKRNHFSAQCRQSSKSQHRAVNTVTQDTDSDSTEDIMWLQLQSAAESVNVVKPPMVNDSNQLFATFLLDKKPNKFQLDCGASCNVIPCHMFKKEVKLEHTDQVLMMYNKSMLKTYGLKLHNPCNKKSYRLEFTVVKNRDHMPLLGVKAVQAMDLIKVQFHNIMALQGSASLQSSPEKLDYDLDLQIIQANYADLFKGDGCLEGKYKLEVNTAIEPPRLPTRRVPVALMQPLKEELQDLHSRHIIEPVQKSTDWISSLVIVKKPSGKLRICIDPKPLNKTLKRNHYPMPTIEDILPDLSEARIFSVCDVKNRFWHVELDEKSKVFQQRLNQALEGLAGVKTIADDILIVGEGDSLESATRDHDLKMIKLLERCRQKGIKLNLEKCKLKMTDVPYIGHLLTSSGLKVDPEKVRAIQEMPAPTDVRGVQHFLGMVNYLSKFCGHLSDMCEPLRQLTHKDSLWEWTEIQQTAFDSVKQGIADAATLKYYNPLQAVVIQCDASENGLGATLMQEQEPEAFASRALTTTERGYSQIEKELLAVVFGMEKFHQYTYGRHVTVHSDHKPLETITKKPLINAPKRLQLMLLRLQKYDCDISYCPGKDLLIADALSRAYLPNSHGGDKDIETINMCEYLPMSKDSLKEIQTCTEHDSTMQILKTTILQGWPKYKQYTPLEISLFDKLSIHQGIIFKGERVVIPGSLRRDIMERLHSSHIGIEGCLCRAQECVHWPGMNDQIKKFITQCEICASCGDKQPKETLQPHEIPDRPWSKVGTDLLTWNEKDFLITVDYYSNFWEVDYLQDTRSKTVIKKLKAHFSRHGIPDILFSDNAAQFTSEEFKQFSKKWEFEHNTSSPGYPQSNSKAESAVKMAKKLMRKAKQAGTDIYLMLLELRNIPTQGLGSSPVQRLMCRRTKTLFPITKQLLNPELAVNIKSKLKLTQNRQAQYYNKSARDLPTLQINDNVWVQPLDKYSKHWQKAKVIKTLGHRSYLVRTEEGKVLRRNRRHLKKTGEPDDWKPHRPFDDQNWPSSKTPTADLQGQPRQEATEICGEQENGQPTTNNDLHVSEVPHSSKEIPYVSRAGRMCRKPAHLKDYI</sequence>
<accession>A0A1B8Y8I2</accession>
<dbReference type="Gene3D" id="3.10.20.370">
    <property type="match status" value="1"/>
</dbReference>
<dbReference type="InterPro" id="IPR043128">
    <property type="entry name" value="Rev_trsase/Diguanyl_cyclase"/>
</dbReference>
<dbReference type="Pfam" id="PF17921">
    <property type="entry name" value="Integrase_H2C2"/>
    <property type="match status" value="1"/>
</dbReference>
<proteinExistence type="predicted"/>
<dbReference type="EMBL" id="KV460381">
    <property type="protein sequence ID" value="OCA19321.1"/>
    <property type="molecule type" value="Genomic_DNA"/>
</dbReference>
<evidence type="ECO:0000313" key="4">
    <source>
        <dbReference type="EMBL" id="OCA19321.1"/>
    </source>
</evidence>
<dbReference type="GO" id="GO:0015074">
    <property type="term" value="P:DNA integration"/>
    <property type="evidence" value="ECO:0007669"/>
    <property type="project" value="InterPro"/>
</dbReference>
<evidence type="ECO:0000259" key="3">
    <source>
        <dbReference type="PROSITE" id="PS50994"/>
    </source>
</evidence>
<feature type="domain" description="Integrase catalytic" evidence="3">
    <location>
        <begin position="990"/>
        <end position="1151"/>
    </location>
</feature>
<reference evidence="4" key="2">
    <citation type="journal article" date="2010" name="Science">
        <title>The genome of the Western clawed frog Xenopus tropicalis.</title>
        <authorList>
            <person name="Hellsten U."/>
            <person name="Harland R.M."/>
            <person name="Gilchrist M.J."/>
            <person name="Hendrix D."/>
            <person name="Jurka J."/>
            <person name="Kapitonov V."/>
            <person name="Ovcharenko I."/>
            <person name="Putnam N.H."/>
            <person name="Shu S."/>
            <person name="Taher L."/>
            <person name="Blitz I.L."/>
            <person name="Blumberg B."/>
            <person name="Dichmann D.S."/>
            <person name="Dubchak I."/>
            <person name="Amaya E."/>
            <person name="Detter J.C."/>
            <person name="Fletcher R."/>
            <person name="Gerhard D.S."/>
            <person name="Goodstein D."/>
            <person name="Graves T."/>
            <person name="Grigoriev I.V."/>
            <person name="Grimwood J."/>
            <person name="Kawashima T."/>
            <person name="Lindquist E."/>
            <person name="Lucas S.M."/>
            <person name="Mead P.E."/>
            <person name="Mitros T."/>
            <person name="Ogino H."/>
            <person name="Ohta Y."/>
            <person name="Poliakov A.V."/>
            <person name="Pollet N."/>
            <person name="Robert J."/>
            <person name="Salamov A."/>
            <person name="Sater A.K."/>
            <person name="Schmutz J."/>
            <person name="Terry A."/>
            <person name="Vize P.D."/>
            <person name="Warren W.C."/>
            <person name="Wells D."/>
            <person name="Wills A."/>
            <person name="Wilson R.K."/>
            <person name="Zimmerman L.B."/>
            <person name="Zorn A.M."/>
            <person name="Grainger R."/>
            <person name="Grammer T."/>
            <person name="Khokha M.K."/>
            <person name="Richardson P.M."/>
            <person name="Rokhsar D.S."/>
        </authorList>
    </citation>
    <scope>NUCLEOTIDE SEQUENCE [LARGE SCALE GENOMIC DNA]</scope>
    <source>
        <strain evidence="4">Nigerian</strain>
    </source>
</reference>